<proteinExistence type="predicted"/>
<dbReference type="SMART" id="SM00460">
    <property type="entry name" value="TGc"/>
    <property type="match status" value="1"/>
</dbReference>
<dbReference type="OrthoDB" id="9804872at2"/>
<dbReference type="InterPro" id="IPR015943">
    <property type="entry name" value="WD40/YVTN_repeat-like_dom_sf"/>
</dbReference>
<keyword evidence="3" id="KW-1185">Reference proteome</keyword>
<dbReference type="PANTHER" id="PTHR33490">
    <property type="entry name" value="BLR5614 PROTEIN-RELATED"/>
    <property type="match status" value="1"/>
</dbReference>
<evidence type="ECO:0000313" key="2">
    <source>
        <dbReference type="EMBL" id="PZD72679.1"/>
    </source>
</evidence>
<name>A0A2W1JGH6_9CYAN</name>
<sequence>MSKPECMSPDASLQHSTVRPIGVYALTGLTTDGDRILAVDTVRGYLLSIDPLTNNTIILNPHQVSDWLDVTGLTLHQDTFWFAKDQEVFCCDSQGLLGDHRAPLEQRHFAHLPYPVAGVAVGPSAIYVSCQKSGYIHVFDPATGKPLDKFPQPGVGSETLTVADERLWVCDRDEQTVYCLDPATGAIQYSALTPFSSPTGIAFYTPKNQVPICYVVYTDEEPYIRDDPNAESPYQLTFRDRTFIHPLCLHHNPTEHYTLSNGYLVELSYVEELLSIEDVTLNNVEWRIALPSETQRQRIRHIEPIGHPFTIEEQNGQKVAVFKFDQIKPDQGGLLGWKATVEMYSLKYSLTPDDIDSNLTLAPELQAQYLVDDDDLAMDTFTIQAAAKEAAGTETNVLRKMLKIRNYVYDRLSYGIRPKIDTPDVALERGIGSCGEYVGVLLALARLNGIACRTIGRYKCPQHPEYRHLPLEPDFNHVWLEFYVPGIGWLPMESNVDDVIDRGPYPERFFMGLSWYHTELGKGIPFAKMKADNKPEGLSMGDLAINHIRFRILDELIPQPVGTDSGVESR</sequence>
<dbReference type="EMBL" id="PQWO01000009">
    <property type="protein sequence ID" value="PZD72679.1"/>
    <property type="molecule type" value="Genomic_DNA"/>
</dbReference>
<dbReference type="RefSeq" id="WP_110986947.1">
    <property type="nucleotide sequence ID" value="NZ_CAWNWM010000009.1"/>
</dbReference>
<evidence type="ECO:0000313" key="3">
    <source>
        <dbReference type="Proteomes" id="UP000248857"/>
    </source>
</evidence>
<dbReference type="SUPFAM" id="SSF54001">
    <property type="entry name" value="Cysteine proteinases"/>
    <property type="match status" value="1"/>
</dbReference>
<dbReference type="Gene3D" id="3.10.620.30">
    <property type="match status" value="1"/>
</dbReference>
<feature type="domain" description="Transglutaminase-like" evidence="1">
    <location>
        <begin position="426"/>
        <end position="496"/>
    </location>
</feature>
<comment type="caution">
    <text evidence="2">The sequence shown here is derived from an EMBL/GenBank/DDBJ whole genome shotgun (WGS) entry which is preliminary data.</text>
</comment>
<dbReference type="Gene3D" id="2.130.10.10">
    <property type="entry name" value="YVTN repeat-like/Quinoprotein amine dehydrogenase"/>
    <property type="match status" value="1"/>
</dbReference>
<organism evidence="2 3">
    <name type="scientific">Acaryochloris thomasi RCC1774</name>
    <dbReference type="NCBI Taxonomy" id="1764569"/>
    <lineage>
        <taxon>Bacteria</taxon>
        <taxon>Bacillati</taxon>
        <taxon>Cyanobacteriota</taxon>
        <taxon>Cyanophyceae</taxon>
        <taxon>Acaryochloridales</taxon>
        <taxon>Acaryochloridaceae</taxon>
        <taxon>Acaryochloris</taxon>
        <taxon>Acaryochloris thomasi</taxon>
    </lineage>
</organism>
<dbReference type="AlphaFoldDB" id="A0A2W1JGH6"/>
<evidence type="ECO:0000259" key="1">
    <source>
        <dbReference type="SMART" id="SM00460"/>
    </source>
</evidence>
<dbReference type="InterPro" id="IPR002931">
    <property type="entry name" value="Transglutaminase-like"/>
</dbReference>
<accession>A0A2W1JGH6</accession>
<gene>
    <name evidence="2" type="ORF">C1752_03515</name>
</gene>
<dbReference type="SUPFAM" id="SSF63825">
    <property type="entry name" value="YWTD domain"/>
    <property type="match status" value="1"/>
</dbReference>
<dbReference type="Pfam" id="PF01841">
    <property type="entry name" value="Transglut_core"/>
    <property type="match status" value="1"/>
</dbReference>
<reference evidence="2 3" key="1">
    <citation type="journal article" date="2018" name="Sci. Rep.">
        <title>A novel species of the marine cyanobacterium Acaryochloris with a unique pigment content and lifestyle.</title>
        <authorList>
            <person name="Partensky F."/>
            <person name="Six C."/>
            <person name="Ratin M."/>
            <person name="Garczarek L."/>
            <person name="Vaulot D."/>
            <person name="Probert I."/>
            <person name="Calteau A."/>
            <person name="Gourvil P."/>
            <person name="Marie D."/>
            <person name="Grebert T."/>
            <person name="Bouchier C."/>
            <person name="Le Panse S."/>
            <person name="Gachenot M."/>
            <person name="Rodriguez F."/>
            <person name="Garrido J.L."/>
        </authorList>
    </citation>
    <scope>NUCLEOTIDE SEQUENCE [LARGE SCALE GENOMIC DNA]</scope>
    <source>
        <strain evidence="2 3">RCC1774</strain>
    </source>
</reference>
<dbReference type="InterPro" id="IPR038765">
    <property type="entry name" value="Papain-like_cys_pep_sf"/>
</dbReference>
<dbReference type="Proteomes" id="UP000248857">
    <property type="component" value="Unassembled WGS sequence"/>
</dbReference>
<protein>
    <recommendedName>
        <fullName evidence="1">Transglutaminase-like domain-containing protein</fullName>
    </recommendedName>
</protein>
<dbReference type="PANTHER" id="PTHR33490:SF6">
    <property type="entry name" value="SLL1049 PROTEIN"/>
    <property type="match status" value="1"/>
</dbReference>